<evidence type="ECO:0000313" key="2">
    <source>
        <dbReference type="Proteomes" id="UP001189624"/>
    </source>
</evidence>
<protein>
    <submittedName>
        <fullName evidence="1">Uncharacterized protein</fullName>
    </submittedName>
</protein>
<name>A0AA86RVC4_9FABA</name>
<evidence type="ECO:0000313" key="1">
    <source>
        <dbReference type="EMBL" id="CAJ1837367.1"/>
    </source>
</evidence>
<accession>A0AA86RVC4</accession>
<keyword evidence="2" id="KW-1185">Reference proteome</keyword>
<sequence length="60" mass="6387">MRKEVTKNSVVIFGAPLTVCAFLRHHGLRRGKSVGRRDDALGGLSPACTHFVQGNALGAL</sequence>
<dbReference type="Gramene" id="rna-AYBTSS11_LOCUS1563">
    <property type="protein sequence ID" value="CAJ1837367.1"/>
    <property type="gene ID" value="gene-AYBTSS11_LOCUS1563"/>
</dbReference>
<dbReference type="AlphaFoldDB" id="A0AA86RVC4"/>
<proteinExistence type="predicted"/>
<reference evidence="1" key="1">
    <citation type="submission" date="2023-10" db="EMBL/GenBank/DDBJ databases">
        <authorList>
            <person name="Domelevo Entfellner J.-B."/>
        </authorList>
    </citation>
    <scope>NUCLEOTIDE SEQUENCE</scope>
</reference>
<gene>
    <name evidence="1" type="ORF">AYBTSS11_LOCUS1563</name>
</gene>
<dbReference type="EMBL" id="OY731398">
    <property type="protein sequence ID" value="CAJ1837367.1"/>
    <property type="molecule type" value="Genomic_DNA"/>
</dbReference>
<organism evidence="1 2">
    <name type="scientific">Sphenostylis stenocarpa</name>
    <dbReference type="NCBI Taxonomy" id="92480"/>
    <lineage>
        <taxon>Eukaryota</taxon>
        <taxon>Viridiplantae</taxon>
        <taxon>Streptophyta</taxon>
        <taxon>Embryophyta</taxon>
        <taxon>Tracheophyta</taxon>
        <taxon>Spermatophyta</taxon>
        <taxon>Magnoliopsida</taxon>
        <taxon>eudicotyledons</taxon>
        <taxon>Gunneridae</taxon>
        <taxon>Pentapetalae</taxon>
        <taxon>rosids</taxon>
        <taxon>fabids</taxon>
        <taxon>Fabales</taxon>
        <taxon>Fabaceae</taxon>
        <taxon>Papilionoideae</taxon>
        <taxon>50 kb inversion clade</taxon>
        <taxon>NPAAA clade</taxon>
        <taxon>indigoferoid/millettioid clade</taxon>
        <taxon>Phaseoleae</taxon>
        <taxon>Sphenostylis</taxon>
    </lineage>
</organism>
<dbReference type="Proteomes" id="UP001189624">
    <property type="component" value="Chromosome 1"/>
</dbReference>